<proteinExistence type="predicted"/>
<evidence type="ECO:0000313" key="1">
    <source>
        <dbReference type="EMBL" id="KAK8834951.1"/>
    </source>
</evidence>
<gene>
    <name evidence="1" type="ORF">M9Y10_020004</name>
    <name evidence="2" type="ORF">M9Y10_028674</name>
</gene>
<sequence length="1123" mass="129193">MSNFQSLCQNLVKDEALLNQFINQQFNTFFSQFNAFLIQYQLQNTSKHPLQGTFKKKKVLNIFDDVLNNVKYIISKTKKNNYSPQLKVDIKDAFTCLLHPYTSDRIRQNSIPIFYLLIERLGDHAYEMLQDVARFVFDFQILREECSRESNFDLIVDQNKCINIPDIERTNKEHLIKNIEEFEKKIIKSLESDNCHLFLFFRKMMLIPAYDRAINKNATFGISGVAPQVLHKAIVTVLNAATKSTTFKTVVNDSMGYFMEAAIQASNNYSSLEESRTFVLKFFKKLCNDQNKDVLKVQPIGVICRGLEALLDLIQTSGPKADDIVTCYDKALKYFQLCLSIFEKERKSLAIQLVNWPHPESLPQILIILLTGFVNVGIEDPELWDLLKEPSKYPSIFLSTLSVFSSYFSFSISQTLLKYTNENLSTAMVFIESQNNWTGKDSNQLMKKLVSNKNPTFFFSNTNNLRKSFCLQDNIPYLYPIECNTWKPFVETIKNLNYESIQDSDLQFKTYLVGVSFVYPLITLITNFPPDLEYSVEFIIENYLDWLKECCSPSKTNPYIIHSSLTNLGDIFTNDLCVHSVSDECVLDWVLTLQHYIKSSNQKIKIKALILGCKAIYNGILGSSSILNDDIASNLLTTSKLGKIQLSAINSIELINNIESQYRASYLFRILIESVYNSKSENLEQIVAEIITLLTQNARVVDIYNLWPMILFIKEMKNLNEEIVDKLILELIESIEKVDPSYGDALLQFVCDLIVYSSSKKGIERFNELPEDYKQGHVLLFISRYFNNLTYPLYETNEFDKQFFTNGRHEILQFYDKNKISTNLAVGHFAFQFNQFSETEMDETTLPDPNNFNSTESLSIPDSTSYEFQEDLNNSATNFFKEGLFSPSDFNVQNDKQKDDESFPENYSQKLVEFPKTYGVQSAAFASSTGFTDPISSYRFVPCGFPTFTADMNIPYKKKIKVGIRFKSETPHLKSFQKGLGILNNSDGNTILYKDCRYEITFIINSTIKANKIEIFWNDKNPNSFIPENRARIQISEMDDGFLVETLFHKEIVRPNGLCDAVVSMKSLPAFAIAQVLAVHEIIKSKKLDDKHQLASNKLKTIEEENFPQRSSMFSNEKALLFV</sequence>
<comment type="caution">
    <text evidence="2">The sequence shown here is derived from an EMBL/GenBank/DDBJ whole genome shotgun (WGS) entry which is preliminary data.</text>
</comment>
<dbReference type="EMBL" id="JAPFFF010000260">
    <property type="protein sequence ID" value="KAK8834951.1"/>
    <property type="molecule type" value="Genomic_DNA"/>
</dbReference>
<accession>A0ABR2KK17</accession>
<keyword evidence="3" id="KW-1185">Reference proteome</keyword>
<name>A0ABR2KK17_9EUKA</name>
<dbReference type="InterPro" id="IPR016024">
    <property type="entry name" value="ARM-type_fold"/>
</dbReference>
<organism evidence="2 3">
    <name type="scientific">Tritrichomonas musculus</name>
    <dbReference type="NCBI Taxonomy" id="1915356"/>
    <lineage>
        <taxon>Eukaryota</taxon>
        <taxon>Metamonada</taxon>
        <taxon>Parabasalia</taxon>
        <taxon>Tritrichomonadida</taxon>
        <taxon>Tritrichomonadidae</taxon>
        <taxon>Tritrichomonas</taxon>
    </lineage>
</organism>
<reference evidence="2 3" key="1">
    <citation type="submission" date="2024-04" db="EMBL/GenBank/DDBJ databases">
        <title>Tritrichomonas musculus Genome.</title>
        <authorList>
            <person name="Alves-Ferreira E."/>
            <person name="Grigg M."/>
            <person name="Lorenzi H."/>
            <person name="Galac M."/>
        </authorList>
    </citation>
    <scope>NUCLEOTIDE SEQUENCE [LARGE SCALE GENOMIC DNA]</scope>
    <source>
        <strain evidence="2 3">EAF2021</strain>
    </source>
</reference>
<evidence type="ECO:0000313" key="3">
    <source>
        <dbReference type="Proteomes" id="UP001470230"/>
    </source>
</evidence>
<evidence type="ECO:0000313" key="2">
    <source>
        <dbReference type="EMBL" id="KAK8891465.1"/>
    </source>
</evidence>
<protein>
    <submittedName>
        <fullName evidence="2">Uncharacterized protein</fullName>
    </submittedName>
</protein>
<dbReference type="SUPFAM" id="SSF48371">
    <property type="entry name" value="ARM repeat"/>
    <property type="match status" value="1"/>
</dbReference>
<dbReference type="EMBL" id="JAPFFF010000004">
    <property type="protein sequence ID" value="KAK8891465.1"/>
    <property type="molecule type" value="Genomic_DNA"/>
</dbReference>
<dbReference type="Proteomes" id="UP001470230">
    <property type="component" value="Unassembled WGS sequence"/>
</dbReference>